<feature type="domain" description="CAAX prenyl protease 2/Lysostaphin resistance protein A-like" evidence="12">
    <location>
        <begin position="123"/>
        <end position="248"/>
    </location>
</feature>
<evidence type="ECO:0000259" key="12">
    <source>
        <dbReference type="Pfam" id="PF02517"/>
    </source>
</evidence>
<evidence type="ECO:0000256" key="4">
    <source>
        <dbReference type="ARBA" id="ARBA00022692"/>
    </source>
</evidence>
<name>S9UJZ0_9TRYP</name>
<dbReference type="GO" id="GO:0005789">
    <property type="term" value="C:endoplasmic reticulum membrane"/>
    <property type="evidence" value="ECO:0007669"/>
    <property type="project" value="UniProtKB-SubCell"/>
</dbReference>
<protein>
    <recommendedName>
        <fullName evidence="10">intramembrane prenyl-peptidase Rce1</fullName>
        <ecNumber evidence="10">3.4.26.1</ecNumber>
    </recommendedName>
</protein>
<feature type="transmembrane region" description="Helical" evidence="11">
    <location>
        <begin position="53"/>
        <end position="72"/>
    </location>
</feature>
<evidence type="ECO:0000313" key="14">
    <source>
        <dbReference type="EMBL" id="EPY33780.1"/>
    </source>
</evidence>
<evidence type="ECO:0000256" key="3">
    <source>
        <dbReference type="ARBA" id="ARBA00022670"/>
    </source>
</evidence>
<dbReference type="GO" id="GO:0071586">
    <property type="term" value="P:CAAX-box protein processing"/>
    <property type="evidence" value="ECO:0007669"/>
    <property type="project" value="InterPro"/>
</dbReference>
<proteinExistence type="inferred from homology"/>
<keyword evidence="7 11" id="KW-1133">Transmembrane helix</keyword>
<sequence length="292" mass="33080">MDIMTASCLCSCFMGTFYMWRKERSFVFWAVRDVRKAALNKDIYVDRNDKKVIQRRAISFSAGAIGAALYLATRMRDRQKINWTQTVKYTTLCMGSTVALFTGPLYEIGVGAVGGVWSDLNSLTFFRDVLLCPFGEELFFRGVLLDVLRHRSATEQILISSALFALSHSHHYFYYAATCFREQAEESVVQRENDKDTVRACYRGAALRLICVHGITFTFGLLSSTYYLHVCKHSVPAISAMHMVCNAVGPPTFEFLQNEYMPKKRRIVAAVLYATGVVLWGYSLKYISSATD</sequence>
<evidence type="ECO:0000256" key="11">
    <source>
        <dbReference type="SAM" id="Phobius"/>
    </source>
</evidence>
<evidence type="ECO:0000256" key="8">
    <source>
        <dbReference type="ARBA" id="ARBA00023136"/>
    </source>
</evidence>
<keyword evidence="3" id="KW-0645">Protease</keyword>
<dbReference type="InterPro" id="IPR003675">
    <property type="entry name" value="Rce1/LyrA-like_dom"/>
</dbReference>
<dbReference type="EC" id="3.4.26.1" evidence="10"/>
<dbReference type="EMBL" id="ATMH01001986">
    <property type="protein sequence ID" value="EPY33780.1"/>
    <property type="molecule type" value="Genomic_DNA"/>
</dbReference>
<evidence type="ECO:0000256" key="2">
    <source>
        <dbReference type="ARBA" id="ARBA00006897"/>
    </source>
</evidence>
<organism evidence="13 15">
    <name type="scientific">Strigomonas culicis</name>
    <dbReference type="NCBI Taxonomy" id="28005"/>
    <lineage>
        <taxon>Eukaryota</taxon>
        <taxon>Discoba</taxon>
        <taxon>Euglenozoa</taxon>
        <taxon>Kinetoplastea</taxon>
        <taxon>Metakinetoplastina</taxon>
        <taxon>Trypanosomatida</taxon>
        <taxon>Trypanosomatidae</taxon>
        <taxon>Strigomonadinae</taxon>
        <taxon>Strigomonas</taxon>
    </lineage>
</organism>
<dbReference type="OrthoDB" id="271604at2759"/>
<evidence type="ECO:0000256" key="10">
    <source>
        <dbReference type="ARBA" id="ARBA00049729"/>
    </source>
</evidence>
<reference evidence="13 15" key="1">
    <citation type="journal article" date="2013" name="PLoS ONE">
        <title>Predicting the Proteins of Angomonas deanei, Strigomonas culicis and Their Respective Endosymbionts Reveals New Aspects of the Trypanosomatidae Family.</title>
        <authorList>
            <person name="Motta M.C."/>
            <person name="Martins A.C."/>
            <person name="de Souza S.S."/>
            <person name="Catta-Preta C.M."/>
            <person name="Silva R."/>
            <person name="Klein C.C."/>
            <person name="de Almeida L.G."/>
            <person name="de Lima Cunha O."/>
            <person name="Ciapina L.P."/>
            <person name="Brocchi M."/>
            <person name="Colabardini A.C."/>
            <person name="de Araujo Lima B."/>
            <person name="Machado C.R."/>
            <person name="de Almeida Soares C.M."/>
            <person name="Probst C.M."/>
            <person name="de Menezes C.B."/>
            <person name="Thompson C.E."/>
            <person name="Bartholomeu D.C."/>
            <person name="Gradia D.F."/>
            <person name="Pavoni D.P."/>
            <person name="Grisard E.C."/>
            <person name="Fantinatti-Garboggini F."/>
            <person name="Marchini F.K."/>
            <person name="Rodrigues-Luiz G.F."/>
            <person name="Wagner G."/>
            <person name="Goldman G.H."/>
            <person name="Fietto J.L."/>
            <person name="Elias M.C."/>
            <person name="Goldman M.H."/>
            <person name="Sagot M.F."/>
            <person name="Pereira M."/>
            <person name="Stoco P.H."/>
            <person name="de Mendonca-Neto R.P."/>
            <person name="Teixeira S.M."/>
            <person name="Maciel T.E."/>
            <person name="de Oliveira Mendes T.A."/>
            <person name="Urmenyi T.P."/>
            <person name="de Souza W."/>
            <person name="Schenkman S."/>
            <person name="de Vasconcelos A.T."/>
        </authorList>
    </citation>
    <scope>NUCLEOTIDE SEQUENCE [LARGE SCALE GENOMIC DNA]</scope>
</reference>
<dbReference type="Proteomes" id="UP000015354">
    <property type="component" value="Unassembled WGS sequence"/>
</dbReference>
<dbReference type="EMBL" id="ATMH01003619">
    <property type="protein sequence ID" value="EPY31107.1"/>
    <property type="molecule type" value="Genomic_DNA"/>
</dbReference>
<evidence type="ECO:0000256" key="6">
    <source>
        <dbReference type="ARBA" id="ARBA00022824"/>
    </source>
</evidence>
<dbReference type="PANTHER" id="PTHR13046:SF0">
    <property type="entry name" value="CAAX PRENYL PROTEASE 2"/>
    <property type="match status" value="1"/>
</dbReference>
<gene>
    <name evidence="14" type="ORF">STCU_01986</name>
    <name evidence="13" type="ORF">STCU_03619</name>
</gene>
<accession>S9UJZ0</accession>
<comment type="subcellular location">
    <subcellularLocation>
        <location evidence="1">Endoplasmic reticulum membrane</location>
        <topology evidence="1">Multi-pass membrane protein</topology>
    </subcellularLocation>
</comment>
<evidence type="ECO:0000256" key="7">
    <source>
        <dbReference type="ARBA" id="ARBA00022989"/>
    </source>
</evidence>
<feature type="transmembrane region" description="Helical" evidence="11">
    <location>
        <begin position="267"/>
        <end position="287"/>
    </location>
</feature>
<comment type="similarity">
    <text evidence="2">Belongs to the peptidase U48 family.</text>
</comment>
<evidence type="ECO:0000313" key="13">
    <source>
        <dbReference type="EMBL" id="EPY31107.1"/>
    </source>
</evidence>
<keyword evidence="4 11" id="KW-0812">Transmembrane</keyword>
<comment type="caution">
    <text evidence="13">The sequence shown here is derived from an EMBL/GenBank/DDBJ whole genome shotgun (WGS) entry which is preliminary data.</text>
</comment>
<keyword evidence="6" id="KW-0256">Endoplasmic reticulum</keyword>
<dbReference type="GO" id="GO:0004222">
    <property type="term" value="F:metalloendopeptidase activity"/>
    <property type="evidence" value="ECO:0007669"/>
    <property type="project" value="InterPro"/>
</dbReference>
<evidence type="ECO:0000256" key="1">
    <source>
        <dbReference type="ARBA" id="ARBA00004477"/>
    </source>
</evidence>
<dbReference type="AlphaFoldDB" id="S9UJZ0"/>
<dbReference type="InterPro" id="IPR039731">
    <property type="entry name" value="Rce1"/>
</dbReference>
<reference evidence="13" key="2">
    <citation type="submission" date="2013-03" db="EMBL/GenBank/DDBJ databases">
        <authorList>
            <person name="Motta M.C.M."/>
            <person name="Martins A.C.A."/>
            <person name="Preta C.M.C.C."/>
            <person name="Silva R."/>
            <person name="de Souza S.S."/>
            <person name="Klein C.C."/>
            <person name="de Almeida L.G.P."/>
            <person name="Cunha O.L."/>
            <person name="Colabardini A.C."/>
            <person name="Lima B.A."/>
            <person name="Machado C.R."/>
            <person name="Soares C.M.A."/>
            <person name="de Menezes C.B.A."/>
            <person name="Bartolomeu D.C."/>
            <person name="Grisard E.C."/>
            <person name="Fantinatti-Garboggini F."/>
            <person name="Rodrigues-Luiz G.F."/>
            <person name="Wagner G."/>
            <person name="Goldman G.H."/>
            <person name="Fietto J.L.R."/>
            <person name="Ciapina L.P."/>
            <person name="Brocchi M."/>
            <person name="Elias M.C."/>
            <person name="Goldman M.H.S."/>
            <person name="Sagot M.-F."/>
            <person name="Pereira M."/>
            <person name="Stoco P.H."/>
            <person name="Teixeira S.M.R."/>
            <person name="de Mendonca-Neto R.P."/>
            <person name="Maciel T.E.F."/>
            <person name="Mendes T.A.O."/>
            <person name="Urmenyi T.P."/>
            <person name="Teixeira M.M.G."/>
            <person name="de Camargo E.F.P."/>
            <person name="de Sousa W."/>
            <person name="Schenkman S."/>
            <person name="de Vasconcelos A.T.R."/>
        </authorList>
    </citation>
    <scope>NUCLEOTIDE SEQUENCE</scope>
</reference>
<dbReference type="Pfam" id="PF02517">
    <property type="entry name" value="Rce1-like"/>
    <property type="match status" value="1"/>
</dbReference>
<keyword evidence="15" id="KW-1185">Reference proteome</keyword>
<evidence type="ECO:0000256" key="5">
    <source>
        <dbReference type="ARBA" id="ARBA00022801"/>
    </source>
</evidence>
<dbReference type="PANTHER" id="PTHR13046">
    <property type="entry name" value="PROTEASE U48 CAAX PRENYL PROTEASE RCE1"/>
    <property type="match status" value="1"/>
</dbReference>
<keyword evidence="8 11" id="KW-0472">Membrane</keyword>
<comment type="catalytic activity">
    <reaction evidence="9">
        <text>Hydrolyzes the peptide bond -P2-(S-farnesyl or geranylgeranyl)C-P1'-P2'-P3'-COOH where P1' and P2' are amino acids with aliphatic sidechains and P3' is any C-terminal residue.</text>
        <dbReference type="EC" id="3.4.26.1"/>
    </reaction>
</comment>
<evidence type="ECO:0000256" key="9">
    <source>
        <dbReference type="ARBA" id="ARBA00047280"/>
    </source>
</evidence>
<evidence type="ECO:0000313" key="15">
    <source>
        <dbReference type="Proteomes" id="UP000015354"/>
    </source>
</evidence>
<keyword evidence="5" id="KW-0378">Hydrolase</keyword>